<gene>
    <name evidence="1" type="ORF">UFOVP1122_19</name>
</gene>
<accession>A0A6J5QJ12</accession>
<dbReference type="EMBL" id="LR797061">
    <property type="protein sequence ID" value="CAB4184630.1"/>
    <property type="molecule type" value="Genomic_DNA"/>
</dbReference>
<evidence type="ECO:0000313" key="1">
    <source>
        <dbReference type="EMBL" id="CAB4184630.1"/>
    </source>
</evidence>
<reference evidence="1" key="1">
    <citation type="submission" date="2020-05" db="EMBL/GenBank/DDBJ databases">
        <authorList>
            <person name="Chiriac C."/>
            <person name="Salcher M."/>
            <person name="Ghai R."/>
            <person name="Kavagutti S V."/>
        </authorList>
    </citation>
    <scope>NUCLEOTIDE SEQUENCE</scope>
</reference>
<organism evidence="1">
    <name type="scientific">uncultured Caudovirales phage</name>
    <dbReference type="NCBI Taxonomy" id="2100421"/>
    <lineage>
        <taxon>Viruses</taxon>
        <taxon>Duplodnaviria</taxon>
        <taxon>Heunggongvirae</taxon>
        <taxon>Uroviricota</taxon>
        <taxon>Caudoviricetes</taxon>
        <taxon>Peduoviridae</taxon>
        <taxon>Maltschvirus</taxon>
        <taxon>Maltschvirus maltsch</taxon>
    </lineage>
</organism>
<sequence>MKPRDLTLAESDAYDERLAICTVEGISEQRAHAIALEQVRPAKQRPLLGFERVTMEDVKRVLK</sequence>
<protein>
    <submittedName>
        <fullName evidence="1">Uncharacterized protein</fullName>
    </submittedName>
</protein>
<name>A0A6J5QJ12_9CAUD</name>
<proteinExistence type="predicted"/>